<dbReference type="EMBL" id="BAVB01000182">
    <property type="protein sequence ID" value="GAE49321.1"/>
    <property type="molecule type" value="Genomic_DNA"/>
</dbReference>
<reference evidence="2 3" key="1">
    <citation type="submission" date="2014-01" db="EMBL/GenBank/DDBJ databases">
        <title>Genome sequence and analysis of Xanthomonas arboricola pv. pruni.</title>
        <authorList>
            <person name="Fujikawa T."/>
            <person name="Nakazono-Nagaoka E."/>
        </authorList>
    </citation>
    <scope>NUCLEOTIDE SEQUENCE [LARGE SCALE GENOMIC DNA]</scope>
    <source>
        <strain evidence="3">MAFF 311562</strain>
    </source>
</reference>
<feature type="non-terminal residue" evidence="2">
    <location>
        <position position="63"/>
    </location>
</feature>
<evidence type="ECO:0000259" key="1">
    <source>
        <dbReference type="Pfam" id="PF18575"/>
    </source>
</evidence>
<dbReference type="Proteomes" id="UP000019143">
    <property type="component" value="Unassembled WGS sequence"/>
</dbReference>
<dbReference type="AlphaFoldDB" id="W4RYF1"/>
<sequence length="63" mass="6875">MDLMGEYGRGDLRRDMRRLPGQRAALHEALDTVKSNLSAINSDIARLADAAARGDFSARGEQS</sequence>
<name>W4RYF1_9XANT</name>
<protein>
    <submittedName>
        <fullName evidence="2">Methyl-accepting chemotaxis protein</fullName>
    </submittedName>
</protein>
<organism evidence="2 3">
    <name type="scientific">Xanthomonas arboricola pv. pruni str. MAFF 311562</name>
    <dbReference type="NCBI Taxonomy" id="1414836"/>
    <lineage>
        <taxon>Bacteria</taxon>
        <taxon>Pseudomonadati</taxon>
        <taxon>Pseudomonadota</taxon>
        <taxon>Gammaproteobacteria</taxon>
        <taxon>Lysobacterales</taxon>
        <taxon>Lysobacteraceae</taxon>
        <taxon>Xanthomonas</taxon>
    </lineage>
</organism>
<dbReference type="Pfam" id="PF18575">
    <property type="entry name" value="HAMP_N3"/>
    <property type="match status" value="1"/>
</dbReference>
<evidence type="ECO:0000313" key="3">
    <source>
        <dbReference type="Proteomes" id="UP000019143"/>
    </source>
</evidence>
<dbReference type="InterPro" id="IPR041395">
    <property type="entry name" value="McpB_HAMP_3rd"/>
</dbReference>
<dbReference type="Gene3D" id="1.20.120.1530">
    <property type="match status" value="1"/>
</dbReference>
<comment type="caution">
    <text evidence="2">The sequence shown here is derived from an EMBL/GenBank/DDBJ whole genome shotgun (WGS) entry which is preliminary data.</text>
</comment>
<evidence type="ECO:0000313" key="2">
    <source>
        <dbReference type="EMBL" id="GAE49321.1"/>
    </source>
</evidence>
<feature type="domain" description="McpB third HAMP" evidence="1">
    <location>
        <begin position="1"/>
        <end position="38"/>
    </location>
</feature>
<accession>W4RYF1</accession>
<gene>
    <name evidence="2" type="ORF">XPU_0853</name>
</gene>
<proteinExistence type="predicted"/>